<accession>A0A081AM77</accession>
<protein>
    <submittedName>
        <fullName evidence="2">Uncharacterized protein</fullName>
    </submittedName>
</protein>
<gene>
    <name evidence="2" type="ORF">F444_05486</name>
</gene>
<evidence type="ECO:0000256" key="1">
    <source>
        <dbReference type="SAM" id="MobiDB-lite"/>
    </source>
</evidence>
<feature type="region of interest" description="Disordered" evidence="1">
    <location>
        <begin position="98"/>
        <end position="141"/>
    </location>
</feature>
<proteinExistence type="predicted"/>
<dbReference type="EMBL" id="ANJA01001051">
    <property type="protein sequence ID" value="ETO79988.1"/>
    <property type="molecule type" value="Genomic_DNA"/>
</dbReference>
<comment type="caution">
    <text evidence="2">The sequence shown here is derived from an EMBL/GenBank/DDBJ whole genome shotgun (WGS) entry which is preliminary data.</text>
</comment>
<reference evidence="2 3" key="1">
    <citation type="submission" date="2013-11" db="EMBL/GenBank/DDBJ databases">
        <title>The Genome Sequence of Phytophthora parasitica P1976.</title>
        <authorList>
            <consortium name="The Broad Institute Genomics Platform"/>
            <person name="Russ C."/>
            <person name="Tyler B."/>
            <person name="Panabieres F."/>
            <person name="Shan W."/>
            <person name="Tripathy S."/>
            <person name="Grunwald N."/>
            <person name="Machado M."/>
            <person name="Johnson C.S."/>
            <person name="Walker B."/>
            <person name="Young S."/>
            <person name="Zeng Q."/>
            <person name="Gargeya S."/>
            <person name="Fitzgerald M."/>
            <person name="Haas B."/>
            <person name="Abouelleil A."/>
            <person name="Allen A.W."/>
            <person name="Alvarado L."/>
            <person name="Arachchi H.M."/>
            <person name="Berlin A.M."/>
            <person name="Chapman S.B."/>
            <person name="Gainer-Dewar J."/>
            <person name="Goldberg J."/>
            <person name="Griggs A."/>
            <person name="Gujja S."/>
            <person name="Hansen M."/>
            <person name="Howarth C."/>
            <person name="Imamovic A."/>
            <person name="Ireland A."/>
            <person name="Larimer J."/>
            <person name="McCowan C."/>
            <person name="Murphy C."/>
            <person name="Pearson M."/>
            <person name="Poon T.W."/>
            <person name="Priest M."/>
            <person name="Roberts A."/>
            <person name="Saif S."/>
            <person name="Shea T."/>
            <person name="Sisk P."/>
            <person name="Sykes S."/>
            <person name="Wortman J."/>
            <person name="Nusbaum C."/>
            <person name="Birren B."/>
        </authorList>
    </citation>
    <scope>NUCLEOTIDE SEQUENCE [LARGE SCALE GENOMIC DNA]</scope>
    <source>
        <strain evidence="2 3">P1976</strain>
    </source>
</reference>
<feature type="compositionally biased region" description="Low complexity" evidence="1">
    <location>
        <begin position="101"/>
        <end position="120"/>
    </location>
</feature>
<organism evidence="2 3">
    <name type="scientific">Phytophthora nicotianae P1976</name>
    <dbReference type="NCBI Taxonomy" id="1317066"/>
    <lineage>
        <taxon>Eukaryota</taxon>
        <taxon>Sar</taxon>
        <taxon>Stramenopiles</taxon>
        <taxon>Oomycota</taxon>
        <taxon>Peronosporomycetes</taxon>
        <taxon>Peronosporales</taxon>
        <taxon>Peronosporaceae</taxon>
        <taxon>Phytophthora</taxon>
    </lineage>
</organism>
<sequence length="153" mass="17143">MEPPCLQVELEESAHATLDRCIAARPANTTRAYASKQREDKSWCGQEVVDRDVRVKNRKRKVGVATVEIFSEGRSENLIEILRGKWVEFPRLTNIVRRPETPIATTDTPEPTTETPSTPEVQYASSNSTSNDEEQEAATVAPSKVTKTLLFLK</sequence>
<evidence type="ECO:0000313" key="2">
    <source>
        <dbReference type="EMBL" id="ETO79988.1"/>
    </source>
</evidence>
<dbReference type="AlphaFoldDB" id="A0A081AM77"/>
<dbReference type="Proteomes" id="UP000028582">
    <property type="component" value="Unassembled WGS sequence"/>
</dbReference>
<evidence type="ECO:0000313" key="3">
    <source>
        <dbReference type="Proteomes" id="UP000028582"/>
    </source>
</evidence>
<name>A0A081AM77_PHYNI</name>